<comment type="caution">
    <text evidence="2">The sequence shown here is derived from an EMBL/GenBank/DDBJ whole genome shotgun (WGS) entry which is preliminary data.</text>
</comment>
<dbReference type="InterPro" id="IPR001680">
    <property type="entry name" value="WD40_rpt"/>
</dbReference>
<feature type="region of interest" description="Disordered" evidence="1">
    <location>
        <begin position="840"/>
        <end position="943"/>
    </location>
</feature>
<dbReference type="OrthoDB" id="6252103at2759"/>
<dbReference type="Proteomes" id="UP000308549">
    <property type="component" value="Unassembled WGS sequence"/>
</dbReference>
<feature type="compositionally biased region" description="Basic and acidic residues" evidence="1">
    <location>
        <begin position="1080"/>
        <end position="1093"/>
    </location>
</feature>
<dbReference type="PANTHER" id="PTHR45589:SF1">
    <property type="entry name" value="WD REPEAT DOMAIN 62, ISOFORM G"/>
    <property type="match status" value="1"/>
</dbReference>
<reference evidence="2 3" key="1">
    <citation type="submission" date="2017-03" db="EMBL/GenBank/DDBJ databases">
        <title>Genomes of endolithic fungi from Antarctica.</title>
        <authorList>
            <person name="Coleine C."/>
            <person name="Masonjones S."/>
            <person name="Stajich J.E."/>
        </authorList>
    </citation>
    <scope>NUCLEOTIDE SEQUENCE [LARGE SCALE GENOMIC DNA]</scope>
    <source>
        <strain evidence="2 3">CCFEE 6315</strain>
    </source>
</reference>
<sequence length="1093" mass="116477">MSHPALRLTPSNSPFFKGSTLRSPTKASRQEECGLRLSKVIGNTTTSSNGFDCLPSARTWTYVAGAAAVVATVDDDLKVTQRFFKARPSVGGLGRDANGQWPASPTPSEPRNRATGHVKDGFGASPLGASARDWSDSPTGRTLTAKDRVKAASSVALSANGKWLAVGETGYKPRILVFSLAEDAGDTPVTVLSEHTFGVHSLSFSPDSKYLASLGTVNDGFLYLWQMDHRTSNANLYASNKCTSLTNCMTWLGSSLVTAGLRHLKVWRPDEDAGVEIQRSDANLSPIPPRSRAENRSSEFGNSILGSKHRVLSGKNSLLGDMLETNFVSVVPLNDTEALVCAEGGEIFFLDDGGKAQSLTCTTAIGCAVSTAAQGNDGALLIATADGEVQRLSVAELRFVDGSASARPRVRAASPQKTFKLEQSAVVGLAVMGSITIALSLRDGIRLTNTANTTGTVEEGQVPAHGDAVNGVQQIQECVLHDASFLTFSSNGALRFWDSDCKPVASVNVPLDGSADSCGLANELKSVGMLAGGSLIAVGDKHGTLSLLDVKLDTVIAQSRAHSSEVTDICAFTRRGLQFLATSSRDRTVQLFAWQGQHLELLQTMDEHAGAVNQLLATTGGKQLVSCSADRTVVIREAMQQDEANSASTVFVMLRAINLKSAPTSMCLIPGSTNLLLAATDRSITKYSIESGRASLNFKCSDNENGEAAVMSKIVFAPSLNGTPAIVGISSSDKSVRLYTEFGTLSARDWGHTEGITDLAVLDSTSQQQSDQPVAARLVTVAVDSTIFVWDTSAATSGHARKSSIGQILPDGHTPNKFPSIGPPLRKVISYSELSRIKRGTSVDEGESDMPRASQVPPLRSSPQRLRKKTSRMVVAQGPRLEPAFRSNVDDPSSRRPSVGQRSPSPTSPRNRKDHRRRPSLGISMRPKSSENGTSPSASTAANATSAATGFGSLTGSTESVCRTLRAYRRKLTAATSNETIRPEALGELEKELKLTARVLSERSQSKSIDEAMMTKLLDQASEKIVGRLDERIKERVESEVRKSSEGSPLSEPHLHSPGEITEGGHPDALAGALQQMQLHEPELTHEAHEHGE</sequence>
<dbReference type="InterPro" id="IPR052779">
    <property type="entry name" value="WDR62"/>
</dbReference>
<evidence type="ECO:0000313" key="2">
    <source>
        <dbReference type="EMBL" id="TKA32859.1"/>
    </source>
</evidence>
<proteinExistence type="predicted"/>
<dbReference type="Gene3D" id="2.130.10.10">
    <property type="entry name" value="YVTN repeat-like/Quinoprotein amine dehydrogenase"/>
    <property type="match status" value="3"/>
</dbReference>
<keyword evidence="3" id="KW-1185">Reference proteome</keyword>
<feature type="region of interest" description="Disordered" evidence="1">
    <location>
        <begin position="1"/>
        <end position="29"/>
    </location>
</feature>
<dbReference type="EMBL" id="NAJL01000004">
    <property type="protein sequence ID" value="TKA32859.1"/>
    <property type="molecule type" value="Genomic_DNA"/>
</dbReference>
<dbReference type="SMART" id="SM00320">
    <property type="entry name" value="WD40"/>
    <property type="match status" value="4"/>
</dbReference>
<feature type="region of interest" description="Disordered" evidence="1">
    <location>
        <begin position="1037"/>
        <end position="1093"/>
    </location>
</feature>
<evidence type="ECO:0000313" key="3">
    <source>
        <dbReference type="Proteomes" id="UP000308549"/>
    </source>
</evidence>
<feature type="compositionally biased region" description="Polar residues" evidence="1">
    <location>
        <begin position="9"/>
        <end position="27"/>
    </location>
</feature>
<organism evidence="2 3">
    <name type="scientific">Salinomyces thailandicus</name>
    <dbReference type="NCBI Taxonomy" id="706561"/>
    <lineage>
        <taxon>Eukaryota</taxon>
        <taxon>Fungi</taxon>
        <taxon>Dikarya</taxon>
        <taxon>Ascomycota</taxon>
        <taxon>Pezizomycotina</taxon>
        <taxon>Dothideomycetes</taxon>
        <taxon>Dothideomycetidae</taxon>
        <taxon>Mycosphaerellales</taxon>
        <taxon>Teratosphaeriaceae</taxon>
        <taxon>Salinomyces</taxon>
    </lineage>
</organism>
<dbReference type="InterPro" id="IPR036322">
    <property type="entry name" value="WD40_repeat_dom_sf"/>
</dbReference>
<evidence type="ECO:0000256" key="1">
    <source>
        <dbReference type="SAM" id="MobiDB-lite"/>
    </source>
</evidence>
<dbReference type="Pfam" id="PF00400">
    <property type="entry name" value="WD40"/>
    <property type="match status" value="3"/>
</dbReference>
<feature type="region of interest" description="Disordered" evidence="1">
    <location>
        <begin position="94"/>
        <end position="122"/>
    </location>
</feature>
<dbReference type="PANTHER" id="PTHR45589">
    <property type="entry name" value="WD REPEAT DOMAIN 62, ISOFORM G"/>
    <property type="match status" value="1"/>
</dbReference>
<feature type="compositionally biased region" description="Polar residues" evidence="1">
    <location>
        <begin position="900"/>
        <end position="909"/>
    </location>
</feature>
<name>A0A4V5N879_9PEZI</name>
<dbReference type="AlphaFoldDB" id="A0A4V5N879"/>
<feature type="compositionally biased region" description="Low complexity" evidence="1">
    <location>
        <begin position="934"/>
        <end position="943"/>
    </location>
</feature>
<feature type="region of interest" description="Disordered" evidence="1">
    <location>
        <begin position="800"/>
        <end position="821"/>
    </location>
</feature>
<gene>
    <name evidence="2" type="ORF">B0A50_01085</name>
</gene>
<dbReference type="InterPro" id="IPR015943">
    <property type="entry name" value="WD40/YVTN_repeat-like_dom_sf"/>
</dbReference>
<accession>A0A4V5N879</accession>
<dbReference type="SUPFAM" id="SSF50978">
    <property type="entry name" value="WD40 repeat-like"/>
    <property type="match status" value="3"/>
</dbReference>
<protein>
    <submittedName>
        <fullName evidence="2">Uncharacterized protein</fullName>
    </submittedName>
</protein>
<feature type="compositionally biased region" description="Basic residues" evidence="1">
    <location>
        <begin position="910"/>
        <end position="919"/>
    </location>
</feature>